<dbReference type="PROSITE" id="PS51257">
    <property type="entry name" value="PROKAR_LIPOPROTEIN"/>
    <property type="match status" value="1"/>
</dbReference>
<dbReference type="AlphaFoldDB" id="A0A1H8PER5"/>
<protein>
    <recommendedName>
        <fullName evidence="3">Lipoprotein</fullName>
    </recommendedName>
</protein>
<proteinExistence type="predicted"/>
<accession>A0A4Q7BWY0</accession>
<dbReference type="Proteomes" id="UP000515758">
    <property type="component" value="Chromosome"/>
</dbReference>
<evidence type="ECO:0000313" key="1">
    <source>
        <dbReference type="EMBL" id="BBQ47526.1"/>
    </source>
</evidence>
<organism evidence="1 2">
    <name type="scientific">Acinetobacter pittii</name>
    <name type="common">Acinetobacter genomosp. 3</name>
    <dbReference type="NCBI Taxonomy" id="48296"/>
    <lineage>
        <taxon>Bacteria</taxon>
        <taxon>Pseudomonadati</taxon>
        <taxon>Pseudomonadota</taxon>
        <taxon>Gammaproteobacteria</taxon>
        <taxon>Moraxellales</taxon>
        <taxon>Moraxellaceae</taxon>
        <taxon>Acinetobacter</taxon>
        <taxon>Acinetobacter calcoaceticus/baumannii complex</taxon>
    </lineage>
</organism>
<evidence type="ECO:0000313" key="2">
    <source>
        <dbReference type="Proteomes" id="UP000515758"/>
    </source>
</evidence>
<reference evidence="1 2" key="1">
    <citation type="submission" date="2019-12" db="EMBL/GenBank/DDBJ databases">
        <title>complete genome sequences of Acinetobacter pittii str. WP2-W18-ESBL-11 isolated from wastewater treatment plant effluent.</title>
        <authorList>
            <person name="Sekizuka T."/>
            <person name="Itokawa K."/>
            <person name="Yatsu K."/>
            <person name="Inamine Y."/>
            <person name="Kuroda M."/>
        </authorList>
    </citation>
    <scope>NUCLEOTIDE SEQUENCE [LARGE SCALE GENOMIC DNA]</scope>
    <source>
        <strain evidence="1 2">WP2-W18-ESBL-11</strain>
    </source>
</reference>
<dbReference type="EMBL" id="AP021936">
    <property type="protein sequence ID" value="BBQ47526.1"/>
    <property type="molecule type" value="Genomic_DNA"/>
</dbReference>
<name>A0A1H8PER5_ACIPI</name>
<accession>A0A1H8PER5</accession>
<dbReference type="RefSeq" id="WP_017482215.1">
    <property type="nucleotide sequence ID" value="NZ_AP021936.1"/>
</dbReference>
<sequence length="398" mass="43952">MKLTQGVCGVTLAAFLTACGGGGNDGYYNQNSNSGSTTTPTTPSPDQELATLVLNNVKQEGKYLFGAYDLNDEKLSKGYIDHALDTFAQGPLKLTLDIRKVDLTKYSDHYRDKCFIKSTTDYRACYVFKGEEIKTLLTGYNDWDFDITADDLKNIKLANDNISPNLQDYQSNTRIYIFENENNDKNFQDVTITGAFAYPFQQSWGLEQTKQKRFVLINAATSDYKITTTALVQDPETGQPTEKEVTTGAMSVYKDNTSIDGDLCVVQGGSGFNVLINDNPNVPFAEPISFVVNSTPGNTNNATYKVMANNHQILSLPSITSLEGSRVENESPTTNAQKFNGSIYLEGQNIFTFKQSLNGTTLDFKHVINGISIEGQSINQNGTVSTTLKTPFMQKFTF</sequence>
<gene>
    <name evidence="1" type="ORF">WP2W18E11_05240</name>
</gene>
<evidence type="ECO:0008006" key="3">
    <source>
        <dbReference type="Google" id="ProtNLM"/>
    </source>
</evidence>